<reference evidence="1" key="1">
    <citation type="submission" date="2020-10" db="EMBL/GenBank/DDBJ databases">
        <authorList>
            <person name="Kikuchi T."/>
        </authorList>
    </citation>
    <scope>NUCLEOTIDE SEQUENCE</scope>
    <source>
        <strain evidence="1">NKZ352</strain>
    </source>
</reference>
<comment type="caution">
    <text evidence="1">The sequence shown here is derived from an EMBL/GenBank/DDBJ whole genome shotgun (WGS) entry which is preliminary data.</text>
</comment>
<gene>
    <name evidence="1" type="ORF">CAUJ_LOCUS6336</name>
</gene>
<evidence type="ECO:0000313" key="1">
    <source>
        <dbReference type="EMBL" id="CAD6190417.1"/>
    </source>
</evidence>
<name>A0A8S1H4Y4_9PELO</name>
<dbReference type="EMBL" id="CAJGYM010000015">
    <property type="protein sequence ID" value="CAD6190417.1"/>
    <property type="molecule type" value="Genomic_DNA"/>
</dbReference>
<dbReference type="OrthoDB" id="5867168at2759"/>
<organism evidence="1 2">
    <name type="scientific">Caenorhabditis auriculariae</name>
    <dbReference type="NCBI Taxonomy" id="2777116"/>
    <lineage>
        <taxon>Eukaryota</taxon>
        <taxon>Metazoa</taxon>
        <taxon>Ecdysozoa</taxon>
        <taxon>Nematoda</taxon>
        <taxon>Chromadorea</taxon>
        <taxon>Rhabditida</taxon>
        <taxon>Rhabditina</taxon>
        <taxon>Rhabditomorpha</taxon>
        <taxon>Rhabditoidea</taxon>
        <taxon>Rhabditidae</taxon>
        <taxon>Peloderinae</taxon>
        <taxon>Caenorhabditis</taxon>
    </lineage>
</organism>
<proteinExistence type="predicted"/>
<accession>A0A8S1H4Y4</accession>
<keyword evidence="2" id="KW-1185">Reference proteome</keyword>
<dbReference type="Proteomes" id="UP000835052">
    <property type="component" value="Unassembled WGS sequence"/>
</dbReference>
<evidence type="ECO:0000313" key="2">
    <source>
        <dbReference type="Proteomes" id="UP000835052"/>
    </source>
</evidence>
<sequence>MAGKFTMRPTREDLRAKNVLAHFRVVGEKRWPFPWERALALKIAEMTNSEKVNGEDIWQDREIRFDVDHKFVSNSTQIKTMIFFDYSD</sequence>
<protein>
    <submittedName>
        <fullName evidence="1">Uncharacterized protein</fullName>
    </submittedName>
</protein>
<dbReference type="AlphaFoldDB" id="A0A8S1H4Y4"/>